<evidence type="ECO:0000313" key="8">
    <source>
        <dbReference type="Proteomes" id="UP001211065"/>
    </source>
</evidence>
<evidence type="ECO:0000256" key="3">
    <source>
        <dbReference type="ARBA" id="ARBA00023274"/>
    </source>
</evidence>
<proteinExistence type="inferred from homology"/>
<dbReference type="GO" id="GO:0103068">
    <property type="term" value="F:leukotriene C4 gamma-glutamyl transferase activity"/>
    <property type="evidence" value="ECO:0007669"/>
    <property type="project" value="UniProtKB-EC"/>
</dbReference>
<dbReference type="Pfam" id="PF01251">
    <property type="entry name" value="Ribosomal_S7e"/>
    <property type="match status" value="1"/>
</dbReference>
<comment type="catalytic activity">
    <reaction evidence="6">
        <text>glutathione + H2O = L-cysteinylglycine + L-glutamate</text>
        <dbReference type="Rhea" id="RHEA:28807"/>
        <dbReference type="ChEBI" id="CHEBI:15377"/>
        <dbReference type="ChEBI" id="CHEBI:29985"/>
        <dbReference type="ChEBI" id="CHEBI:57925"/>
        <dbReference type="ChEBI" id="CHEBI:61694"/>
        <dbReference type="EC" id="3.4.19.13"/>
    </reaction>
</comment>
<gene>
    <name evidence="7" type="ORF">HK099_008612</name>
</gene>
<dbReference type="AlphaFoldDB" id="A0AAD5XWT3"/>
<organism evidence="7 8">
    <name type="scientific">Clydaea vesicula</name>
    <dbReference type="NCBI Taxonomy" id="447962"/>
    <lineage>
        <taxon>Eukaryota</taxon>
        <taxon>Fungi</taxon>
        <taxon>Fungi incertae sedis</taxon>
        <taxon>Chytridiomycota</taxon>
        <taxon>Chytridiomycota incertae sedis</taxon>
        <taxon>Chytridiomycetes</taxon>
        <taxon>Lobulomycetales</taxon>
        <taxon>Lobulomycetaceae</taxon>
        <taxon>Clydaea</taxon>
    </lineage>
</organism>
<protein>
    <recommendedName>
        <fullName evidence="6">Glutathione hydrolase</fullName>
        <ecNumber evidence="6">2.3.2.2</ecNumber>
        <ecNumber evidence="6">3.4.19.13</ecNumber>
    </recommendedName>
    <alternativeName>
        <fullName evidence="6">Gamma-glutamyltransferase</fullName>
    </alternativeName>
    <alternativeName>
        <fullName evidence="6">Gamma-glutamyltranspeptidase</fullName>
    </alternativeName>
</protein>
<dbReference type="GO" id="GO:1990904">
    <property type="term" value="C:ribonucleoprotein complex"/>
    <property type="evidence" value="ECO:0007669"/>
    <property type="project" value="UniProtKB-KW"/>
</dbReference>
<feature type="binding site" evidence="5">
    <location>
        <position position="635"/>
    </location>
    <ligand>
        <name>L-glutamate</name>
        <dbReference type="ChEBI" id="CHEBI:29985"/>
    </ligand>
</feature>
<feature type="active site" description="Nucleophile" evidence="4">
    <location>
        <position position="536"/>
    </location>
</feature>
<dbReference type="GO" id="GO:0036374">
    <property type="term" value="F:glutathione hydrolase activity"/>
    <property type="evidence" value="ECO:0007669"/>
    <property type="project" value="UniProtKB-UniRule"/>
</dbReference>
<comment type="catalytic activity">
    <reaction evidence="6">
        <text>an N-terminal (5-L-glutamyl)-[peptide] + an alpha-amino acid = 5-L-glutamyl amino acid + an N-terminal L-alpha-aminoacyl-[peptide]</text>
        <dbReference type="Rhea" id="RHEA:23904"/>
        <dbReference type="Rhea" id="RHEA-COMP:9780"/>
        <dbReference type="Rhea" id="RHEA-COMP:9795"/>
        <dbReference type="ChEBI" id="CHEBI:77644"/>
        <dbReference type="ChEBI" id="CHEBI:78597"/>
        <dbReference type="ChEBI" id="CHEBI:78599"/>
        <dbReference type="ChEBI" id="CHEBI:78608"/>
        <dbReference type="EC" id="2.3.2.2"/>
    </reaction>
</comment>
<evidence type="ECO:0000256" key="4">
    <source>
        <dbReference type="PIRSR" id="PIRSR600101-1"/>
    </source>
</evidence>
<dbReference type="Pfam" id="PF01019">
    <property type="entry name" value="G_glu_transpept"/>
    <property type="match status" value="2"/>
</dbReference>
<keyword evidence="3" id="KW-0687">Ribonucleoprotein</keyword>
<name>A0AAD5XWT3_9FUNG</name>
<dbReference type="GO" id="GO:0005840">
    <property type="term" value="C:ribosome"/>
    <property type="evidence" value="ECO:0007669"/>
    <property type="project" value="UniProtKB-KW"/>
</dbReference>
<dbReference type="InterPro" id="IPR029055">
    <property type="entry name" value="Ntn_hydrolases_N"/>
</dbReference>
<keyword evidence="6" id="KW-0378">Hydrolase</keyword>
<comment type="similarity">
    <text evidence="1">Belongs to the eukaryotic ribosomal protein eS7 family.</text>
</comment>
<comment type="function">
    <text evidence="6">Cleaves the gamma-glutamyl peptide bond of glutathione and glutathione conjugates.</text>
</comment>
<dbReference type="EC" id="2.3.2.2" evidence="6"/>
<dbReference type="InterPro" id="IPR043138">
    <property type="entry name" value="GGT_lsub"/>
</dbReference>
<dbReference type="EC" id="3.4.19.13" evidence="6"/>
<feature type="binding site" evidence="5">
    <location>
        <begin position="560"/>
        <end position="562"/>
    </location>
    <ligand>
        <name>L-glutamate</name>
        <dbReference type="ChEBI" id="CHEBI:29985"/>
    </ligand>
</feature>
<evidence type="ECO:0000256" key="5">
    <source>
        <dbReference type="PIRSR" id="PIRSR600101-2"/>
    </source>
</evidence>
<dbReference type="GO" id="GO:0006412">
    <property type="term" value="P:translation"/>
    <property type="evidence" value="ECO:0007669"/>
    <property type="project" value="InterPro"/>
</dbReference>
<dbReference type="EMBL" id="JADGJW010000968">
    <property type="protein sequence ID" value="KAJ3208940.1"/>
    <property type="molecule type" value="Genomic_DNA"/>
</dbReference>
<dbReference type="SUPFAM" id="SSF56235">
    <property type="entry name" value="N-terminal nucleophile aminohydrolases (Ntn hydrolases)"/>
    <property type="match status" value="1"/>
</dbReference>
<dbReference type="PANTHER" id="PTHR11686:SF9">
    <property type="entry name" value="RE13973P"/>
    <property type="match status" value="1"/>
</dbReference>
<evidence type="ECO:0000256" key="1">
    <source>
        <dbReference type="ARBA" id="ARBA00007820"/>
    </source>
</evidence>
<dbReference type="Gene3D" id="1.10.246.130">
    <property type="match status" value="1"/>
</dbReference>
<dbReference type="InterPro" id="IPR043137">
    <property type="entry name" value="GGT_ssub_C"/>
</dbReference>
<dbReference type="InterPro" id="IPR047861">
    <property type="entry name" value="Ribosomal_eS7_CS"/>
</dbReference>
<dbReference type="GO" id="GO:0006751">
    <property type="term" value="P:glutathione catabolic process"/>
    <property type="evidence" value="ECO:0007669"/>
    <property type="project" value="UniProtKB-UniRule"/>
</dbReference>
<feature type="binding site" evidence="5">
    <location>
        <begin position="612"/>
        <end position="613"/>
    </location>
    <ligand>
        <name>L-glutamate</name>
        <dbReference type="ChEBI" id="CHEBI:29985"/>
    </ligand>
</feature>
<accession>A0AAD5XWT3</accession>
<dbReference type="GO" id="GO:0005886">
    <property type="term" value="C:plasma membrane"/>
    <property type="evidence" value="ECO:0007669"/>
    <property type="project" value="TreeGrafter"/>
</dbReference>
<dbReference type="GO" id="GO:0003735">
    <property type="term" value="F:structural constituent of ribosome"/>
    <property type="evidence" value="ECO:0007669"/>
    <property type="project" value="InterPro"/>
</dbReference>
<feature type="binding site" evidence="5">
    <location>
        <position position="584"/>
    </location>
    <ligand>
        <name>L-glutamate</name>
        <dbReference type="ChEBI" id="CHEBI:29985"/>
    </ligand>
</feature>
<dbReference type="PANTHER" id="PTHR11686">
    <property type="entry name" value="GAMMA GLUTAMYL TRANSPEPTIDASE"/>
    <property type="match status" value="1"/>
</dbReference>
<keyword evidence="6" id="KW-0808">Transferase</keyword>
<comment type="pathway">
    <text evidence="6">Sulfur metabolism; glutathione metabolism.</text>
</comment>
<dbReference type="PROSITE" id="PS00948">
    <property type="entry name" value="RIBOSOMAL_S7E"/>
    <property type="match status" value="1"/>
</dbReference>
<dbReference type="InterPro" id="IPR000554">
    <property type="entry name" value="Ribosomal_eS7"/>
</dbReference>
<keyword evidence="8" id="KW-1185">Reference proteome</keyword>
<reference evidence="7" key="1">
    <citation type="submission" date="2020-05" db="EMBL/GenBank/DDBJ databases">
        <title>Phylogenomic resolution of chytrid fungi.</title>
        <authorList>
            <person name="Stajich J.E."/>
            <person name="Amses K."/>
            <person name="Simmons R."/>
            <person name="Seto K."/>
            <person name="Myers J."/>
            <person name="Bonds A."/>
            <person name="Quandt C.A."/>
            <person name="Barry K."/>
            <person name="Liu P."/>
            <person name="Grigoriev I."/>
            <person name="Longcore J.E."/>
            <person name="James T.Y."/>
        </authorList>
    </citation>
    <scope>NUCLEOTIDE SEQUENCE</scope>
    <source>
        <strain evidence="7">JEL0476</strain>
    </source>
</reference>
<dbReference type="Proteomes" id="UP001211065">
    <property type="component" value="Unassembled WGS sequence"/>
</dbReference>
<evidence type="ECO:0000256" key="2">
    <source>
        <dbReference type="ARBA" id="ARBA00022980"/>
    </source>
</evidence>
<dbReference type="InterPro" id="IPR000101">
    <property type="entry name" value="GGT_peptidase"/>
</dbReference>
<evidence type="ECO:0000256" key="6">
    <source>
        <dbReference type="RuleBase" id="RU368068"/>
    </source>
</evidence>
<feature type="binding site" evidence="5">
    <location>
        <position position="260"/>
    </location>
    <ligand>
        <name>L-glutamate</name>
        <dbReference type="ChEBI" id="CHEBI:29985"/>
    </ligand>
</feature>
<dbReference type="Gene3D" id="3.60.20.40">
    <property type="match status" value="1"/>
</dbReference>
<sequence>MSARSKIVKPLGQEPDSLELQVAQNILDLEHNVADLKADLRGLQFISAKEIDVGHGKKAIVIFVPVPSLKQFHKVQSRLIRELEKKFSDRHVLLIAQRRIMGKPTRNSRVKQQRPRSRTLTSVHEKLLEDLVYPTEIVGKRTRVKVDGIATYSALPFGKQVYLGDDLKLGKWKGDIAVQSNICHKIAKNILEIGGNAVDAAISAGLCSGVINAYASGIGGGAFMLIQPSKLGNVNKNYTLLYDEFGVLFEKDDPVMIDCREKAPEKSTFDMFLSETEAIGGLAVGVPGELHCFEVAHKKWGVLSWYRLFEDSIKLAKDGFVVPLNLANRIEVFRSTIFKDELLKEVYAPDGKNLLKVGEICKRTRLALTLEKIAKEGISALYSGDIAESVLRTINNNGGIMKIKDIRDYRPTLRRPLIQNFRNKFKVITTQAPSSGPLILSMLNLLERFNVTEPDEEGYHLQIEAIKFGKAQKTILGDPSFDKSIFETVTRIIDKNTGKRNAAKINLNKTFNSKYYANDFENEDNTFFSQIQEHGTSHISVLTKSGPNNENFEAVALTTTINSPFGAQLVDSNSGIILNNQMDDFSKPYTNDSLGNPSNPRNFPKPFAKPQSSMTPTIIQNLESDHITVIGASGGMYCSKRFIL</sequence>
<comment type="catalytic activity">
    <reaction evidence="6">
        <text>an S-substituted glutathione + H2O = an S-substituted L-cysteinylglycine + L-glutamate</text>
        <dbReference type="Rhea" id="RHEA:59468"/>
        <dbReference type="ChEBI" id="CHEBI:15377"/>
        <dbReference type="ChEBI" id="CHEBI:29985"/>
        <dbReference type="ChEBI" id="CHEBI:90779"/>
        <dbReference type="ChEBI" id="CHEBI:143103"/>
        <dbReference type="EC" id="3.4.19.13"/>
    </reaction>
</comment>
<comment type="caution">
    <text evidence="7">The sequence shown here is derived from an EMBL/GenBank/DDBJ whole genome shotgun (WGS) entry which is preliminary data.</text>
</comment>
<keyword evidence="6" id="KW-0012">Acyltransferase</keyword>
<evidence type="ECO:0000313" key="7">
    <source>
        <dbReference type="EMBL" id="KAJ3208940.1"/>
    </source>
</evidence>
<dbReference type="PRINTS" id="PR01210">
    <property type="entry name" value="GGTRANSPTASE"/>
</dbReference>
<keyword evidence="2" id="KW-0689">Ribosomal protein</keyword>